<proteinExistence type="predicted"/>
<name>A0A517YH89_9BACT</name>
<protein>
    <submittedName>
        <fullName evidence="1">Uncharacterized protein</fullName>
    </submittedName>
</protein>
<evidence type="ECO:0000313" key="1">
    <source>
        <dbReference type="EMBL" id="QDU29573.1"/>
    </source>
</evidence>
<evidence type="ECO:0000313" key="2">
    <source>
        <dbReference type="Proteomes" id="UP000315017"/>
    </source>
</evidence>
<dbReference type="EMBL" id="CP036274">
    <property type="protein sequence ID" value="QDU29573.1"/>
    <property type="molecule type" value="Genomic_DNA"/>
</dbReference>
<accession>A0A517YH89</accession>
<gene>
    <name evidence="1" type="ORF">ETAA8_46870</name>
</gene>
<dbReference type="Proteomes" id="UP000315017">
    <property type="component" value="Chromosome"/>
</dbReference>
<dbReference type="KEGG" id="aagg:ETAA8_46870"/>
<dbReference type="AlphaFoldDB" id="A0A517YH89"/>
<sequence length="84" mass="9800">MNFTYISKIENEKLDFAQFPGEELIRKLAAALEADEGELMILAEKIPDQIKKRVMERPDAFRKFADLNDKEIDRLLDEIDEGEK</sequence>
<organism evidence="1 2">
    <name type="scientific">Anatilimnocola aggregata</name>
    <dbReference type="NCBI Taxonomy" id="2528021"/>
    <lineage>
        <taxon>Bacteria</taxon>
        <taxon>Pseudomonadati</taxon>
        <taxon>Planctomycetota</taxon>
        <taxon>Planctomycetia</taxon>
        <taxon>Pirellulales</taxon>
        <taxon>Pirellulaceae</taxon>
        <taxon>Anatilimnocola</taxon>
    </lineage>
</organism>
<reference evidence="1 2" key="1">
    <citation type="submission" date="2019-02" db="EMBL/GenBank/DDBJ databases">
        <title>Deep-cultivation of Planctomycetes and their phenomic and genomic characterization uncovers novel biology.</title>
        <authorList>
            <person name="Wiegand S."/>
            <person name="Jogler M."/>
            <person name="Boedeker C."/>
            <person name="Pinto D."/>
            <person name="Vollmers J."/>
            <person name="Rivas-Marin E."/>
            <person name="Kohn T."/>
            <person name="Peeters S.H."/>
            <person name="Heuer A."/>
            <person name="Rast P."/>
            <person name="Oberbeckmann S."/>
            <person name="Bunk B."/>
            <person name="Jeske O."/>
            <person name="Meyerdierks A."/>
            <person name="Storesund J.E."/>
            <person name="Kallscheuer N."/>
            <person name="Luecker S."/>
            <person name="Lage O.M."/>
            <person name="Pohl T."/>
            <person name="Merkel B.J."/>
            <person name="Hornburger P."/>
            <person name="Mueller R.-W."/>
            <person name="Bruemmer F."/>
            <person name="Labrenz M."/>
            <person name="Spormann A.M."/>
            <person name="Op den Camp H."/>
            <person name="Overmann J."/>
            <person name="Amann R."/>
            <person name="Jetten M.S.M."/>
            <person name="Mascher T."/>
            <person name="Medema M.H."/>
            <person name="Devos D.P."/>
            <person name="Kaster A.-K."/>
            <person name="Ovreas L."/>
            <person name="Rohde M."/>
            <person name="Galperin M.Y."/>
            <person name="Jogler C."/>
        </authorList>
    </citation>
    <scope>NUCLEOTIDE SEQUENCE [LARGE SCALE GENOMIC DNA]</scope>
    <source>
        <strain evidence="1 2">ETA_A8</strain>
    </source>
</reference>
<keyword evidence="2" id="KW-1185">Reference proteome</keyword>